<dbReference type="SUPFAM" id="SSF53448">
    <property type="entry name" value="Nucleotide-diphospho-sugar transferases"/>
    <property type="match status" value="1"/>
</dbReference>
<dbReference type="CDD" id="cd00761">
    <property type="entry name" value="Glyco_tranf_GTA_type"/>
    <property type="match status" value="1"/>
</dbReference>
<evidence type="ECO:0000313" key="3">
    <source>
        <dbReference type="Proteomes" id="UP000033867"/>
    </source>
</evidence>
<dbReference type="PANTHER" id="PTHR43685:SF2">
    <property type="entry name" value="GLYCOSYLTRANSFERASE 2-LIKE DOMAIN-CONTAINING PROTEIN"/>
    <property type="match status" value="1"/>
</dbReference>
<dbReference type="Pfam" id="PF00535">
    <property type="entry name" value="Glycos_transf_2"/>
    <property type="match status" value="1"/>
</dbReference>
<feature type="domain" description="Glycosyltransferase 2-like" evidence="1">
    <location>
        <begin position="4"/>
        <end position="119"/>
    </location>
</feature>
<proteinExistence type="predicted"/>
<protein>
    <submittedName>
        <fullName evidence="2">CapM</fullName>
    </submittedName>
</protein>
<sequence>MIIVIIPVYNHEEALHRSLDSLQIQTVTDFQAIVVDDGSSPAIRLQTSDYNFPIQFVRQNNASAPAARNNGFSLSKGEYVIFWDADLIAEPDMLEKMLNALQKHPEASFAYSNFTFGKKKMPARTFDVQSLQKRNYIHTSSLIRRKDVIAWDESLKKFQDWDYFLTLAEQGKTGVWIDEYLFDIETGGTMSEWLPRFAYFMPFKWLPGISRKVKKYEGAKYIIQAKHHLLND</sequence>
<accession>A0A0G1E809</accession>
<comment type="caution">
    <text evidence="2">The sequence shown here is derived from an EMBL/GenBank/DDBJ whole genome shotgun (WGS) entry which is preliminary data.</text>
</comment>
<reference evidence="2 3" key="1">
    <citation type="journal article" date="2015" name="Nature">
        <title>rRNA introns, odd ribosomes, and small enigmatic genomes across a large radiation of phyla.</title>
        <authorList>
            <person name="Brown C.T."/>
            <person name="Hug L.A."/>
            <person name="Thomas B.C."/>
            <person name="Sharon I."/>
            <person name="Castelle C.J."/>
            <person name="Singh A."/>
            <person name="Wilkins M.J."/>
            <person name="Williams K.H."/>
            <person name="Banfield J.F."/>
        </authorList>
    </citation>
    <scope>NUCLEOTIDE SEQUENCE [LARGE SCALE GENOMIC DNA]</scope>
</reference>
<gene>
    <name evidence="2" type="ORF">UV42_C0047G0002</name>
</gene>
<dbReference type="PANTHER" id="PTHR43685">
    <property type="entry name" value="GLYCOSYLTRANSFERASE"/>
    <property type="match status" value="1"/>
</dbReference>
<dbReference type="InterPro" id="IPR001173">
    <property type="entry name" value="Glyco_trans_2-like"/>
</dbReference>
<organism evidence="2 3">
    <name type="scientific">Candidatus Magasanikbacteria bacterium GW2011_GWE2_42_7</name>
    <dbReference type="NCBI Taxonomy" id="1619052"/>
    <lineage>
        <taxon>Bacteria</taxon>
        <taxon>Candidatus Magasanikiibacteriota</taxon>
    </lineage>
</organism>
<evidence type="ECO:0000259" key="1">
    <source>
        <dbReference type="Pfam" id="PF00535"/>
    </source>
</evidence>
<dbReference type="Gene3D" id="3.90.550.10">
    <property type="entry name" value="Spore Coat Polysaccharide Biosynthesis Protein SpsA, Chain A"/>
    <property type="match status" value="1"/>
</dbReference>
<dbReference type="EMBL" id="LCEK01000047">
    <property type="protein sequence ID" value="KKS70673.1"/>
    <property type="molecule type" value="Genomic_DNA"/>
</dbReference>
<evidence type="ECO:0000313" key="2">
    <source>
        <dbReference type="EMBL" id="KKS70673.1"/>
    </source>
</evidence>
<dbReference type="InterPro" id="IPR050834">
    <property type="entry name" value="Glycosyltransf_2"/>
</dbReference>
<dbReference type="Proteomes" id="UP000033867">
    <property type="component" value="Unassembled WGS sequence"/>
</dbReference>
<name>A0A0G1E809_9BACT</name>
<dbReference type="InterPro" id="IPR029044">
    <property type="entry name" value="Nucleotide-diphossugar_trans"/>
</dbReference>
<dbReference type="AlphaFoldDB" id="A0A0G1E809"/>